<dbReference type="GO" id="GO:0016787">
    <property type="term" value="F:hydrolase activity"/>
    <property type="evidence" value="ECO:0007669"/>
    <property type="project" value="UniProtKB-KW"/>
</dbReference>
<name>A0AAU7PN54_9FIRM</name>
<dbReference type="PANTHER" id="PTHR48098:SF6">
    <property type="entry name" value="FERRI-BACILLIBACTIN ESTERASE BESA"/>
    <property type="match status" value="1"/>
</dbReference>
<protein>
    <submittedName>
        <fullName evidence="1">Alpha/beta hydrolase-fold protein</fullName>
    </submittedName>
</protein>
<organism evidence="1">
    <name type="scientific">Lacrimispora sp. BS-2</name>
    <dbReference type="NCBI Taxonomy" id="3151850"/>
    <lineage>
        <taxon>Bacteria</taxon>
        <taxon>Bacillati</taxon>
        <taxon>Bacillota</taxon>
        <taxon>Clostridia</taxon>
        <taxon>Lachnospirales</taxon>
        <taxon>Lachnospiraceae</taxon>
        <taxon>Lacrimispora</taxon>
    </lineage>
</organism>
<accession>A0AAU7PN54</accession>
<keyword evidence="1" id="KW-0378">Hydrolase</keyword>
<evidence type="ECO:0000313" key="1">
    <source>
        <dbReference type="EMBL" id="XBS53797.1"/>
    </source>
</evidence>
<dbReference type="PANTHER" id="PTHR48098">
    <property type="entry name" value="ENTEROCHELIN ESTERASE-RELATED"/>
    <property type="match status" value="1"/>
</dbReference>
<reference evidence="1" key="1">
    <citation type="submission" date="2024-06" db="EMBL/GenBank/DDBJ databases">
        <title>Lacrimispora cavernae sp. nov., a novel anaerobe isolated from bat guano pile inside a cave.</title>
        <authorList>
            <person name="Miller S.L."/>
            <person name="Lu N."/>
            <person name="King J."/>
            <person name="Sankaranarayanan K."/>
            <person name="Lawson P.A."/>
        </authorList>
    </citation>
    <scope>NUCLEOTIDE SEQUENCE</scope>
    <source>
        <strain evidence="1">BS-2</strain>
    </source>
</reference>
<dbReference type="SUPFAM" id="SSF53474">
    <property type="entry name" value="alpha/beta-Hydrolases"/>
    <property type="match status" value="1"/>
</dbReference>
<dbReference type="InterPro" id="IPR029058">
    <property type="entry name" value="AB_hydrolase_fold"/>
</dbReference>
<sequence length="235" mass="26042">MQTIHIAGRDLELLVPSGFSPGTSSCPVVYALDSDIIFKALEKIQGEKKSYRFLLVGIPPLDRLSEYTPWPAKALHERFADFGGKGGEFLDYLGKVLIPGVNKKLFGNAFPSQTALLGHSLSGLLGIYSLYKTDIFDDVVSISGSFWYPDWTGFVKKNSLINKKASVFLSSGEDEGKGAHDIKRNAAQATKDTYEALINHLPQCNIEMQWNPYGHHENIPLKLSGALTYLDKQFQ</sequence>
<dbReference type="Gene3D" id="3.40.50.1820">
    <property type="entry name" value="alpha/beta hydrolase"/>
    <property type="match status" value="1"/>
</dbReference>
<gene>
    <name evidence="1" type="ORF">ABFV83_18645</name>
</gene>
<dbReference type="EMBL" id="CP157940">
    <property type="protein sequence ID" value="XBS53797.1"/>
    <property type="molecule type" value="Genomic_DNA"/>
</dbReference>
<proteinExistence type="predicted"/>
<dbReference type="AlphaFoldDB" id="A0AAU7PN54"/>
<dbReference type="InterPro" id="IPR000801">
    <property type="entry name" value="Esterase-like"/>
</dbReference>
<dbReference type="InterPro" id="IPR050583">
    <property type="entry name" value="Mycobacterial_A85_antigen"/>
</dbReference>
<dbReference type="RefSeq" id="WP_349946009.1">
    <property type="nucleotide sequence ID" value="NZ_CP157940.1"/>
</dbReference>
<dbReference type="Pfam" id="PF00756">
    <property type="entry name" value="Esterase"/>
    <property type="match status" value="1"/>
</dbReference>